<proteinExistence type="predicted"/>
<dbReference type="AlphaFoldDB" id="A0A7V9Z8Z5"/>
<feature type="domain" description="RNA polymerase sigma-70 region 2" evidence="4">
    <location>
        <begin position="21"/>
        <end position="85"/>
    </location>
</feature>
<evidence type="ECO:0000259" key="4">
    <source>
        <dbReference type="Pfam" id="PF04542"/>
    </source>
</evidence>
<keyword evidence="1" id="KW-0805">Transcription regulation</keyword>
<gene>
    <name evidence="5" type="ORF">HNR31_003055</name>
</gene>
<accession>A0A7V9Z8Z5</accession>
<dbReference type="EMBL" id="JACDUT010000010">
    <property type="protein sequence ID" value="MBA2876260.1"/>
    <property type="molecule type" value="Genomic_DNA"/>
</dbReference>
<dbReference type="Pfam" id="PF04542">
    <property type="entry name" value="Sigma70_r2"/>
    <property type="match status" value="1"/>
</dbReference>
<protein>
    <submittedName>
        <fullName evidence="5">RNA polymerase sigma factor (Sigma-70 family)</fullName>
    </submittedName>
</protein>
<evidence type="ECO:0000313" key="5">
    <source>
        <dbReference type="EMBL" id="MBA2876260.1"/>
    </source>
</evidence>
<reference evidence="5 6" key="1">
    <citation type="submission" date="2020-07" db="EMBL/GenBank/DDBJ databases">
        <title>Genomic Encyclopedia of Type Strains, Phase IV (KMG-IV): sequencing the most valuable type-strain genomes for metagenomic binning, comparative biology and taxonomic classification.</title>
        <authorList>
            <person name="Goeker M."/>
        </authorList>
    </citation>
    <scope>NUCLEOTIDE SEQUENCE [LARGE SCALE GENOMIC DNA]</scope>
    <source>
        <strain evidence="5 6">DSM 15730</strain>
    </source>
</reference>
<dbReference type="InterPro" id="IPR007627">
    <property type="entry name" value="RNA_pol_sigma70_r2"/>
</dbReference>
<organism evidence="5 6">
    <name type="scientific">Thermaerobacillus caldiproteolyticus</name>
    <dbReference type="NCBI Taxonomy" id="247480"/>
    <lineage>
        <taxon>Bacteria</taxon>
        <taxon>Bacillati</taxon>
        <taxon>Bacillota</taxon>
        <taxon>Bacilli</taxon>
        <taxon>Bacillales</taxon>
        <taxon>Anoxybacillaceae</taxon>
        <taxon>Thermaerobacillus</taxon>
    </lineage>
</organism>
<dbReference type="InterPro" id="IPR039425">
    <property type="entry name" value="RNA_pol_sigma-70-like"/>
</dbReference>
<dbReference type="InterPro" id="IPR013325">
    <property type="entry name" value="RNA_pol_sigma_r2"/>
</dbReference>
<name>A0A7V9Z8Z5_9BACL</name>
<dbReference type="SUPFAM" id="SSF88946">
    <property type="entry name" value="Sigma2 domain of RNA polymerase sigma factors"/>
    <property type="match status" value="1"/>
</dbReference>
<dbReference type="Gene3D" id="1.10.1740.10">
    <property type="match status" value="1"/>
</dbReference>
<dbReference type="PANTHER" id="PTHR43133:SF51">
    <property type="entry name" value="RNA POLYMERASE SIGMA FACTOR"/>
    <property type="match status" value="1"/>
</dbReference>
<evidence type="ECO:0000256" key="2">
    <source>
        <dbReference type="ARBA" id="ARBA00023082"/>
    </source>
</evidence>
<keyword evidence="2" id="KW-0731">Sigma factor</keyword>
<dbReference type="Proteomes" id="UP000523087">
    <property type="component" value="Unassembled WGS sequence"/>
</dbReference>
<keyword evidence="6" id="KW-1185">Reference proteome</keyword>
<sequence>MLFQDKVKKAKRGNDKAFQELIEAEKEKLYRMAYLYVKNESDAIDIVHETIYKAYISIKKLKETNYFSNWLTRILINTALDFKKK</sequence>
<dbReference type="PANTHER" id="PTHR43133">
    <property type="entry name" value="RNA POLYMERASE ECF-TYPE SIGMA FACTO"/>
    <property type="match status" value="1"/>
</dbReference>
<evidence type="ECO:0000313" key="6">
    <source>
        <dbReference type="Proteomes" id="UP000523087"/>
    </source>
</evidence>
<evidence type="ECO:0000256" key="1">
    <source>
        <dbReference type="ARBA" id="ARBA00023015"/>
    </source>
</evidence>
<dbReference type="GO" id="GO:0006352">
    <property type="term" value="P:DNA-templated transcription initiation"/>
    <property type="evidence" value="ECO:0007669"/>
    <property type="project" value="InterPro"/>
</dbReference>
<evidence type="ECO:0000256" key="3">
    <source>
        <dbReference type="ARBA" id="ARBA00023163"/>
    </source>
</evidence>
<comment type="caution">
    <text evidence="5">The sequence shown here is derived from an EMBL/GenBank/DDBJ whole genome shotgun (WGS) entry which is preliminary data.</text>
</comment>
<keyword evidence="3" id="KW-0804">Transcription</keyword>
<dbReference type="GO" id="GO:0016987">
    <property type="term" value="F:sigma factor activity"/>
    <property type="evidence" value="ECO:0007669"/>
    <property type="project" value="UniProtKB-KW"/>
</dbReference>